<feature type="domain" description="UspA" evidence="2">
    <location>
        <begin position="1"/>
        <end position="135"/>
    </location>
</feature>
<dbReference type="InterPro" id="IPR006016">
    <property type="entry name" value="UspA"/>
</dbReference>
<dbReference type="SUPFAM" id="SSF52402">
    <property type="entry name" value="Adenine nucleotide alpha hydrolases-like"/>
    <property type="match status" value="1"/>
</dbReference>
<keyword evidence="4" id="KW-1185">Reference proteome</keyword>
<evidence type="ECO:0000256" key="1">
    <source>
        <dbReference type="ARBA" id="ARBA00008791"/>
    </source>
</evidence>
<dbReference type="Proteomes" id="UP001143543">
    <property type="component" value="Unassembled WGS sequence"/>
</dbReference>
<dbReference type="Gene3D" id="3.40.50.12370">
    <property type="match status" value="1"/>
</dbReference>
<comment type="similarity">
    <text evidence="1">Belongs to the universal stress protein A family.</text>
</comment>
<evidence type="ECO:0000313" key="3">
    <source>
        <dbReference type="EMBL" id="GLB48733.1"/>
    </source>
</evidence>
<dbReference type="CDD" id="cd00293">
    <property type="entry name" value="USP-like"/>
    <property type="match status" value="1"/>
</dbReference>
<evidence type="ECO:0000259" key="2">
    <source>
        <dbReference type="Pfam" id="PF00582"/>
    </source>
</evidence>
<proteinExistence type="inferred from homology"/>
<dbReference type="RefSeq" id="WP_281764365.1">
    <property type="nucleotide sequence ID" value="NZ_BRVO01000001.1"/>
</dbReference>
<protein>
    <recommendedName>
        <fullName evidence="2">UspA domain-containing protein</fullName>
    </recommendedName>
</protein>
<evidence type="ECO:0000313" key="4">
    <source>
        <dbReference type="Proteomes" id="UP001143543"/>
    </source>
</evidence>
<accession>A0ABQ5MH64</accession>
<comment type="caution">
    <text evidence="3">The sequence shown here is derived from an EMBL/GenBank/DDBJ whole genome shotgun (WGS) entry which is preliminary data.</text>
</comment>
<organism evidence="3 4">
    <name type="scientific">Neptunitalea lumnitzerae</name>
    <dbReference type="NCBI Taxonomy" id="2965509"/>
    <lineage>
        <taxon>Bacteria</taxon>
        <taxon>Pseudomonadati</taxon>
        <taxon>Bacteroidota</taxon>
        <taxon>Flavobacteriia</taxon>
        <taxon>Flavobacteriales</taxon>
        <taxon>Flavobacteriaceae</taxon>
        <taxon>Neptunitalea</taxon>
    </lineage>
</organism>
<dbReference type="PRINTS" id="PR01438">
    <property type="entry name" value="UNVRSLSTRESS"/>
</dbReference>
<reference evidence="3" key="1">
    <citation type="submission" date="2022-07" db="EMBL/GenBank/DDBJ databases">
        <title>Taxonomy of Novel Oxalotrophic and Methylotrophic Bacteria.</title>
        <authorList>
            <person name="Sahin N."/>
            <person name="Tani A."/>
        </authorList>
    </citation>
    <scope>NUCLEOTIDE SEQUENCE</scope>
    <source>
        <strain evidence="3">Y10</strain>
    </source>
</reference>
<name>A0ABQ5MH64_9FLAO</name>
<gene>
    <name evidence="3" type="ORF">Y10_11010</name>
</gene>
<sequence length="265" mass="29693">MKNILVPVGTSPNALKTLQYAVDFAADFFCDVYVMQAYTVLATMGMTSNMHEVVGKNTVYQLEELIKAVDAKGVQIKILTYEGGVLEAIKKISEELWVDLIVIEPKSTDIRDEVYLGKTTGSIIKQTDIPTLIVPEDYEHHPITSILTAFKSGIVKNRSKLVPLKEIKEKYNASVELLLVKTPGYNEEDLVIDSGLKELSTGVSHAESATTFQGVLQHIQLVNPEMLCVFRRKRGFFSKLLEKNVILKRDFHCTTPLLVLSVKKY</sequence>
<dbReference type="InterPro" id="IPR006015">
    <property type="entry name" value="Universal_stress_UspA"/>
</dbReference>
<dbReference type="Pfam" id="PF00582">
    <property type="entry name" value="Usp"/>
    <property type="match status" value="1"/>
</dbReference>
<dbReference type="EMBL" id="BRVO01000001">
    <property type="protein sequence ID" value="GLB48733.1"/>
    <property type="molecule type" value="Genomic_DNA"/>
</dbReference>